<gene>
    <name evidence="3" type="ORF">NCTC12195_01102</name>
</gene>
<dbReference type="Pfam" id="PF00403">
    <property type="entry name" value="HMA"/>
    <property type="match status" value="1"/>
</dbReference>
<evidence type="ECO:0000313" key="3">
    <source>
        <dbReference type="EMBL" id="SUM31667.1"/>
    </source>
</evidence>
<protein>
    <submittedName>
        <fullName evidence="3">Cadmium resistance protein</fullName>
    </submittedName>
</protein>
<name>A0A380FBT3_STAGA</name>
<keyword evidence="1" id="KW-0479">Metal-binding</keyword>
<dbReference type="PROSITE" id="PS01047">
    <property type="entry name" value="HMA_1"/>
    <property type="match status" value="1"/>
</dbReference>
<organism evidence="3 4">
    <name type="scientific">Staphylococcus gallinarum</name>
    <dbReference type="NCBI Taxonomy" id="1293"/>
    <lineage>
        <taxon>Bacteria</taxon>
        <taxon>Bacillati</taxon>
        <taxon>Bacillota</taxon>
        <taxon>Bacilli</taxon>
        <taxon>Bacillales</taxon>
        <taxon>Staphylococcaceae</taxon>
        <taxon>Staphylococcus</taxon>
    </lineage>
</organism>
<dbReference type="InterPro" id="IPR006121">
    <property type="entry name" value="HMA_dom"/>
</dbReference>
<dbReference type="PROSITE" id="PS50846">
    <property type="entry name" value="HMA_2"/>
    <property type="match status" value="1"/>
</dbReference>
<dbReference type="SUPFAM" id="SSF55008">
    <property type="entry name" value="HMA, heavy metal-associated domain"/>
    <property type="match status" value="1"/>
</dbReference>
<dbReference type="Proteomes" id="UP000255277">
    <property type="component" value="Unassembled WGS sequence"/>
</dbReference>
<dbReference type="Gene3D" id="3.30.70.100">
    <property type="match status" value="1"/>
</dbReference>
<dbReference type="InterPro" id="IPR036163">
    <property type="entry name" value="HMA_dom_sf"/>
</dbReference>
<dbReference type="InterPro" id="IPR017969">
    <property type="entry name" value="Heavy-metal-associated_CS"/>
</dbReference>
<feature type="domain" description="HMA" evidence="2">
    <location>
        <begin position="54"/>
        <end position="119"/>
    </location>
</feature>
<dbReference type="EMBL" id="UHDK01000001">
    <property type="protein sequence ID" value="SUM31667.1"/>
    <property type="molecule type" value="Genomic_DNA"/>
</dbReference>
<dbReference type="CDD" id="cd00371">
    <property type="entry name" value="HMA"/>
    <property type="match status" value="1"/>
</dbReference>
<sequence>MSRQQYRGNNLQGHHDKAVEAHDNHCCTINSHEVNDHSNNSETDSQTVKQSAETYYILKITGMDCNNCAKTIEQSVLKLNVVQDARISFATGKLHLNVNCKEDIQQVIQTIETVRLWCECA</sequence>
<evidence type="ECO:0000313" key="4">
    <source>
        <dbReference type="Proteomes" id="UP000255277"/>
    </source>
</evidence>
<proteinExistence type="predicted"/>
<accession>A0A380FBT3</accession>
<dbReference type="AlphaFoldDB" id="A0A380FBT3"/>
<dbReference type="GO" id="GO:0046872">
    <property type="term" value="F:metal ion binding"/>
    <property type="evidence" value="ECO:0007669"/>
    <property type="project" value="UniProtKB-KW"/>
</dbReference>
<evidence type="ECO:0000259" key="2">
    <source>
        <dbReference type="PROSITE" id="PS50846"/>
    </source>
</evidence>
<evidence type="ECO:0000256" key="1">
    <source>
        <dbReference type="ARBA" id="ARBA00022723"/>
    </source>
</evidence>
<reference evidence="3 4" key="1">
    <citation type="submission" date="2018-06" db="EMBL/GenBank/DDBJ databases">
        <authorList>
            <consortium name="Pathogen Informatics"/>
            <person name="Doyle S."/>
        </authorList>
    </citation>
    <scope>NUCLEOTIDE SEQUENCE [LARGE SCALE GENOMIC DNA]</scope>
    <source>
        <strain evidence="3 4">NCTC12195</strain>
    </source>
</reference>